<dbReference type="AlphaFoldDB" id="A0A8T1Y3R3"/>
<dbReference type="EMBL" id="JAEFBK010000012">
    <property type="protein sequence ID" value="KAG7541872.1"/>
    <property type="molecule type" value="Genomic_DNA"/>
</dbReference>
<evidence type="ECO:0000313" key="3">
    <source>
        <dbReference type="Proteomes" id="UP000694240"/>
    </source>
</evidence>
<feature type="region of interest" description="Disordered" evidence="1">
    <location>
        <begin position="12"/>
        <end position="38"/>
    </location>
</feature>
<keyword evidence="3" id="KW-1185">Reference proteome</keyword>
<reference evidence="2 3" key="1">
    <citation type="submission" date="2020-12" db="EMBL/GenBank/DDBJ databases">
        <title>Concerted genomic and epigenomic changes stabilize Arabidopsis allopolyploids.</title>
        <authorList>
            <person name="Chen Z."/>
        </authorList>
    </citation>
    <scope>NUCLEOTIDE SEQUENCE [LARGE SCALE GENOMIC DNA]</scope>
    <source>
        <strain evidence="2">Allo738</strain>
        <tissue evidence="2">Leaf</tissue>
    </source>
</reference>
<name>A0A8T1Y3R3_9BRAS</name>
<dbReference type="Proteomes" id="UP000694240">
    <property type="component" value="Chromosome 12"/>
</dbReference>
<evidence type="ECO:0000313" key="2">
    <source>
        <dbReference type="EMBL" id="KAG7541872.1"/>
    </source>
</evidence>
<gene>
    <name evidence="2" type="ORF">ISN45_Aa07g019170</name>
</gene>
<protein>
    <submittedName>
        <fullName evidence="2">Uncharacterized protein</fullName>
    </submittedName>
</protein>
<accession>A0A8T1Y3R3</accession>
<evidence type="ECO:0000256" key="1">
    <source>
        <dbReference type="SAM" id="MobiDB-lite"/>
    </source>
</evidence>
<feature type="non-terminal residue" evidence="2">
    <location>
        <position position="38"/>
    </location>
</feature>
<comment type="caution">
    <text evidence="2">The sequence shown here is derived from an EMBL/GenBank/DDBJ whole genome shotgun (WGS) entry which is preliminary data.</text>
</comment>
<feature type="compositionally biased region" description="Basic and acidic residues" evidence="1">
    <location>
        <begin position="26"/>
        <end position="38"/>
    </location>
</feature>
<organism evidence="2 3">
    <name type="scientific">Arabidopsis thaliana x Arabidopsis arenosa</name>
    <dbReference type="NCBI Taxonomy" id="1240361"/>
    <lineage>
        <taxon>Eukaryota</taxon>
        <taxon>Viridiplantae</taxon>
        <taxon>Streptophyta</taxon>
        <taxon>Embryophyta</taxon>
        <taxon>Tracheophyta</taxon>
        <taxon>Spermatophyta</taxon>
        <taxon>Magnoliopsida</taxon>
        <taxon>eudicotyledons</taxon>
        <taxon>Gunneridae</taxon>
        <taxon>Pentapetalae</taxon>
        <taxon>rosids</taxon>
        <taxon>malvids</taxon>
        <taxon>Brassicales</taxon>
        <taxon>Brassicaceae</taxon>
        <taxon>Camelineae</taxon>
        <taxon>Arabidopsis</taxon>
    </lineage>
</organism>
<proteinExistence type="predicted"/>
<sequence>MGDEKPAIVMANRERDRELLIPVADSGDKDDGSSSKPS</sequence>